<name>A0A9N7NPY4_STRHE</name>
<organism evidence="6 7">
    <name type="scientific">Striga hermonthica</name>
    <name type="common">Purple witchweed</name>
    <name type="synonym">Buchnera hermonthica</name>
    <dbReference type="NCBI Taxonomy" id="68872"/>
    <lineage>
        <taxon>Eukaryota</taxon>
        <taxon>Viridiplantae</taxon>
        <taxon>Streptophyta</taxon>
        <taxon>Embryophyta</taxon>
        <taxon>Tracheophyta</taxon>
        <taxon>Spermatophyta</taxon>
        <taxon>Magnoliopsida</taxon>
        <taxon>eudicotyledons</taxon>
        <taxon>Gunneridae</taxon>
        <taxon>Pentapetalae</taxon>
        <taxon>asterids</taxon>
        <taxon>lamiids</taxon>
        <taxon>Lamiales</taxon>
        <taxon>Orobanchaceae</taxon>
        <taxon>Buchnereae</taxon>
        <taxon>Striga</taxon>
    </lineage>
</organism>
<keyword evidence="7" id="KW-1185">Reference proteome</keyword>
<feature type="region of interest" description="Disordered" evidence="5">
    <location>
        <begin position="186"/>
        <end position="217"/>
    </location>
</feature>
<evidence type="ECO:0000313" key="6">
    <source>
        <dbReference type="EMBL" id="CAA0833161.1"/>
    </source>
</evidence>
<reference evidence="6" key="1">
    <citation type="submission" date="2019-12" db="EMBL/GenBank/DDBJ databases">
        <authorList>
            <person name="Scholes J."/>
        </authorList>
    </citation>
    <scope>NUCLEOTIDE SEQUENCE</scope>
</reference>
<sequence length="229" mass="24891">MPPQTTLEDRQNLPPTHRGRLVALLSRTSRYHTCPFVSQHLEAVVHYATTRVIPQQTLAEITVTLDVLRSLAPCDFLVFGLGHDSLMWASLNPGGTTLFLEEEPNWIIKVLNDAPGLRAEAVAYRTQVSEAAQLLSRHYRDEPSCWAQNSFLRGNNKCSIKTRLGGGRVEQVSVEHAVGVGRDHDRRAAGILPGGAGEDGGHILGSRDSEAEEEGGAHACVCARRGPTG</sequence>
<dbReference type="OrthoDB" id="1733247at2759"/>
<dbReference type="GO" id="GO:0000139">
    <property type="term" value="C:Golgi membrane"/>
    <property type="evidence" value="ECO:0007669"/>
    <property type="project" value="UniProtKB-SubCell"/>
</dbReference>
<dbReference type="Proteomes" id="UP001153555">
    <property type="component" value="Unassembled WGS sequence"/>
</dbReference>
<accession>A0A9N7NPY4</accession>
<evidence type="ECO:0000313" key="7">
    <source>
        <dbReference type="Proteomes" id="UP001153555"/>
    </source>
</evidence>
<comment type="caution">
    <text evidence="6">The sequence shown here is derived from an EMBL/GenBank/DDBJ whole genome shotgun (WGS) entry which is preliminary data.</text>
</comment>
<feature type="compositionally biased region" description="Basic and acidic residues" evidence="5">
    <location>
        <begin position="199"/>
        <end position="209"/>
    </location>
</feature>
<dbReference type="PANTHER" id="PTHR31444">
    <property type="entry name" value="OS11G0490100 PROTEIN"/>
    <property type="match status" value="1"/>
</dbReference>
<keyword evidence="4" id="KW-0472">Membrane</keyword>
<keyword evidence="2" id="KW-0812">Transmembrane</keyword>
<evidence type="ECO:0000256" key="2">
    <source>
        <dbReference type="ARBA" id="ARBA00022692"/>
    </source>
</evidence>
<evidence type="ECO:0000256" key="4">
    <source>
        <dbReference type="ARBA" id="ARBA00023136"/>
    </source>
</evidence>
<dbReference type="GO" id="GO:0045492">
    <property type="term" value="P:xylan biosynthetic process"/>
    <property type="evidence" value="ECO:0007669"/>
    <property type="project" value="InterPro"/>
</dbReference>
<keyword evidence="3" id="KW-1133">Transmembrane helix</keyword>
<protein>
    <submittedName>
        <fullName evidence="6">Uncharacterized protein</fullName>
    </submittedName>
</protein>
<gene>
    <name evidence="6" type="ORF">SHERM_28434</name>
</gene>
<comment type="subcellular location">
    <subcellularLocation>
        <location evidence="1">Golgi apparatus membrane</location>
        <topology evidence="1">Single-pass membrane protein</topology>
    </subcellularLocation>
</comment>
<proteinExistence type="predicted"/>
<evidence type="ECO:0000256" key="3">
    <source>
        <dbReference type="ARBA" id="ARBA00022989"/>
    </source>
</evidence>
<dbReference type="InterPro" id="IPR006514">
    <property type="entry name" value="IRX15/GXM/AGM"/>
</dbReference>
<dbReference type="AlphaFoldDB" id="A0A9N7NPY4"/>
<dbReference type="EMBL" id="CACSLK010027837">
    <property type="protein sequence ID" value="CAA0833161.1"/>
    <property type="molecule type" value="Genomic_DNA"/>
</dbReference>
<evidence type="ECO:0000256" key="5">
    <source>
        <dbReference type="SAM" id="MobiDB-lite"/>
    </source>
</evidence>
<evidence type="ECO:0000256" key="1">
    <source>
        <dbReference type="ARBA" id="ARBA00004194"/>
    </source>
</evidence>
<dbReference type="Pfam" id="PF21729">
    <property type="entry name" value="IRX15_IRX15L_GXM"/>
    <property type="match status" value="1"/>
</dbReference>